<organism evidence="2 3">
    <name type="scientific">Microbacterium maritypicum</name>
    <name type="common">Microbacterium liquefaciens</name>
    <dbReference type="NCBI Taxonomy" id="33918"/>
    <lineage>
        <taxon>Bacteria</taxon>
        <taxon>Bacillati</taxon>
        <taxon>Actinomycetota</taxon>
        <taxon>Actinomycetes</taxon>
        <taxon>Micrococcales</taxon>
        <taxon>Microbacteriaceae</taxon>
        <taxon>Microbacterium</taxon>
    </lineage>
</organism>
<proteinExistence type="predicted"/>
<keyword evidence="1" id="KW-1133">Transmembrane helix</keyword>
<dbReference type="RefSeq" id="WP_210698494.1">
    <property type="nucleotide sequence ID" value="NZ_CBDRLE010000001.1"/>
</dbReference>
<gene>
    <name evidence="2" type="ORF">PWF71_07575</name>
</gene>
<keyword evidence="1" id="KW-0812">Transmembrane</keyword>
<dbReference type="PANTHER" id="PTHR37314:SF4">
    <property type="entry name" value="UPF0700 TRANSMEMBRANE PROTEIN YOAK"/>
    <property type="match status" value="1"/>
</dbReference>
<dbReference type="AlphaFoldDB" id="A0AAJ5VE54"/>
<protein>
    <submittedName>
        <fullName evidence="2">DUF1275 family protein</fullName>
    </submittedName>
</protein>
<dbReference type="Proteomes" id="UP001214756">
    <property type="component" value="Chromosome"/>
</dbReference>
<evidence type="ECO:0000313" key="2">
    <source>
        <dbReference type="EMBL" id="WEF22521.1"/>
    </source>
</evidence>
<evidence type="ECO:0000313" key="3">
    <source>
        <dbReference type="Proteomes" id="UP001214756"/>
    </source>
</evidence>
<dbReference type="EMBL" id="CP118606">
    <property type="protein sequence ID" value="WEF22521.1"/>
    <property type="molecule type" value="Genomic_DNA"/>
</dbReference>
<evidence type="ECO:0000256" key="1">
    <source>
        <dbReference type="SAM" id="Phobius"/>
    </source>
</evidence>
<dbReference type="PANTHER" id="PTHR37314">
    <property type="entry name" value="SLR0142 PROTEIN"/>
    <property type="match status" value="1"/>
</dbReference>
<feature type="transmembrane region" description="Helical" evidence="1">
    <location>
        <begin position="58"/>
        <end position="78"/>
    </location>
</feature>
<name>A0AAJ5VE54_MICMQ</name>
<dbReference type="Pfam" id="PF06912">
    <property type="entry name" value="DUF1275"/>
    <property type="match status" value="1"/>
</dbReference>
<feature type="transmembrane region" description="Helical" evidence="1">
    <location>
        <begin position="135"/>
        <end position="154"/>
    </location>
</feature>
<sequence>MRDVTRRGLALSLVLSGVAGYVDAIGFIDTGGFFVSFMSGNSTQAGVDILEQGLASSLLPLTLVVAFVLGVAVGAMVGGNGRRRAWAVAASASAVALSAVLAAVAPTSPARFWMLAFAMGALNTLYLSDGRARVAITYATGTLVSLGLAVAALLTGRSGSAWRRPLLLWGSLAGGAVVGAAAHRLGSGPALLLAALVLAAAGVGLAMRTRVRREQPSD</sequence>
<feature type="transmembrane region" description="Helical" evidence="1">
    <location>
        <begin position="189"/>
        <end position="207"/>
    </location>
</feature>
<keyword evidence="1" id="KW-0472">Membrane</keyword>
<dbReference type="GeneID" id="87015541"/>
<accession>A0AAJ5VE54</accession>
<dbReference type="InterPro" id="IPR010699">
    <property type="entry name" value="DUF1275"/>
</dbReference>
<reference evidence="2" key="1">
    <citation type="submission" date="2023-02" db="EMBL/GenBank/DDBJ databases">
        <title>Genome sequence of Microbacterium liquefaciens B1075.</title>
        <authorList>
            <person name="Cao J."/>
            <person name="Li X."/>
        </authorList>
    </citation>
    <scope>NUCLEOTIDE SEQUENCE</scope>
    <source>
        <strain evidence="2">B1075</strain>
    </source>
</reference>
<feature type="transmembrane region" description="Helical" evidence="1">
    <location>
        <begin position="85"/>
        <end position="105"/>
    </location>
</feature>